<sequence>MFPLHQGDDLLNQISCKTHQQKIAEDPIPNHASLDAGDATPNPSKGKRSQRKLCSNFTEDELEKLRLHRDIERRRRQDMATLGAKLRSLLPLEHIKGKRAMSDHMNEAVNYIRYLQKKVNELSVKRDELKRVSNLRALGFKNETLNHSFVVRQSCVGIEVMFHSQCYGELQGWPLSRVVGVLVEEGLNVVKCVSTKAAEGCLVHVIQAEVKDPTCFDLLEIQQKLTQVKRNVGGWGNFTKLLIEGPNQRFRMHFSNAAIAAAQHVHAFKEFNVTNIDGSI</sequence>
<feature type="region of interest" description="Disordered" evidence="5">
    <location>
        <begin position="26"/>
        <end position="52"/>
    </location>
</feature>
<evidence type="ECO:0000256" key="2">
    <source>
        <dbReference type="ARBA" id="ARBA00023015"/>
    </source>
</evidence>
<evidence type="ECO:0000313" key="8">
    <source>
        <dbReference type="Proteomes" id="UP001054252"/>
    </source>
</evidence>
<dbReference type="Pfam" id="PF00010">
    <property type="entry name" value="HLH"/>
    <property type="match status" value="1"/>
</dbReference>
<evidence type="ECO:0000256" key="5">
    <source>
        <dbReference type="SAM" id="MobiDB-lite"/>
    </source>
</evidence>
<dbReference type="GO" id="GO:0000981">
    <property type="term" value="F:DNA-binding transcription factor activity, RNA polymerase II-specific"/>
    <property type="evidence" value="ECO:0007669"/>
    <property type="project" value="TreeGrafter"/>
</dbReference>
<dbReference type="PANTHER" id="PTHR13935:SF168">
    <property type="entry name" value="TRANSCRIPTION FACTOR BHLH55-LIKE"/>
    <property type="match status" value="1"/>
</dbReference>
<keyword evidence="2" id="KW-0805">Transcription regulation</keyword>
<keyword evidence="8" id="KW-1185">Reference proteome</keyword>
<dbReference type="GO" id="GO:0046983">
    <property type="term" value="F:protein dimerization activity"/>
    <property type="evidence" value="ECO:0007669"/>
    <property type="project" value="InterPro"/>
</dbReference>
<dbReference type="Proteomes" id="UP001054252">
    <property type="component" value="Unassembled WGS sequence"/>
</dbReference>
<reference evidence="7 8" key="1">
    <citation type="journal article" date="2021" name="Commun. Biol.">
        <title>The genome of Shorea leprosula (Dipterocarpaceae) highlights the ecological relevance of drought in aseasonal tropical rainforests.</title>
        <authorList>
            <person name="Ng K.K.S."/>
            <person name="Kobayashi M.J."/>
            <person name="Fawcett J.A."/>
            <person name="Hatakeyama M."/>
            <person name="Paape T."/>
            <person name="Ng C.H."/>
            <person name="Ang C.C."/>
            <person name="Tnah L.H."/>
            <person name="Lee C.T."/>
            <person name="Nishiyama T."/>
            <person name="Sese J."/>
            <person name="O'Brien M.J."/>
            <person name="Copetti D."/>
            <person name="Mohd Noor M.I."/>
            <person name="Ong R.C."/>
            <person name="Putra M."/>
            <person name="Sireger I.Z."/>
            <person name="Indrioko S."/>
            <person name="Kosugi Y."/>
            <person name="Izuno A."/>
            <person name="Isagi Y."/>
            <person name="Lee S.L."/>
            <person name="Shimizu K.K."/>
        </authorList>
    </citation>
    <scope>NUCLEOTIDE SEQUENCE [LARGE SCALE GENOMIC DNA]</scope>
    <source>
        <strain evidence="7">214</strain>
    </source>
</reference>
<comment type="caution">
    <text evidence="7">The sequence shown here is derived from an EMBL/GenBank/DDBJ whole genome shotgun (WGS) entry which is preliminary data.</text>
</comment>
<dbReference type="InterPro" id="IPR036638">
    <property type="entry name" value="HLH_DNA-bd_sf"/>
</dbReference>
<proteinExistence type="predicted"/>
<evidence type="ECO:0000256" key="1">
    <source>
        <dbReference type="ARBA" id="ARBA00004123"/>
    </source>
</evidence>
<name>A0AAV5MF68_9ROSI</name>
<accession>A0AAV5MF68</accession>
<gene>
    <name evidence="7" type="ORF">SLEP1_g55254</name>
</gene>
<evidence type="ECO:0000256" key="4">
    <source>
        <dbReference type="ARBA" id="ARBA00023242"/>
    </source>
</evidence>
<protein>
    <recommendedName>
        <fullName evidence="6">BHLH domain-containing protein</fullName>
    </recommendedName>
</protein>
<organism evidence="7 8">
    <name type="scientific">Rubroshorea leprosula</name>
    <dbReference type="NCBI Taxonomy" id="152421"/>
    <lineage>
        <taxon>Eukaryota</taxon>
        <taxon>Viridiplantae</taxon>
        <taxon>Streptophyta</taxon>
        <taxon>Embryophyta</taxon>
        <taxon>Tracheophyta</taxon>
        <taxon>Spermatophyta</taxon>
        <taxon>Magnoliopsida</taxon>
        <taxon>eudicotyledons</taxon>
        <taxon>Gunneridae</taxon>
        <taxon>Pentapetalae</taxon>
        <taxon>rosids</taxon>
        <taxon>malvids</taxon>
        <taxon>Malvales</taxon>
        <taxon>Dipterocarpaceae</taxon>
        <taxon>Rubroshorea</taxon>
    </lineage>
</organism>
<dbReference type="Gene3D" id="4.10.280.10">
    <property type="entry name" value="Helix-loop-helix DNA-binding domain"/>
    <property type="match status" value="1"/>
</dbReference>
<dbReference type="PROSITE" id="PS50888">
    <property type="entry name" value="BHLH"/>
    <property type="match status" value="1"/>
</dbReference>
<dbReference type="InterPro" id="IPR015660">
    <property type="entry name" value="MASH1/Ascl1a-like"/>
</dbReference>
<evidence type="ECO:0000313" key="7">
    <source>
        <dbReference type="EMBL" id="GKV48440.1"/>
    </source>
</evidence>
<dbReference type="GO" id="GO:0090575">
    <property type="term" value="C:RNA polymerase II transcription regulator complex"/>
    <property type="evidence" value="ECO:0007669"/>
    <property type="project" value="TreeGrafter"/>
</dbReference>
<dbReference type="AlphaFoldDB" id="A0AAV5MF68"/>
<comment type="subcellular location">
    <subcellularLocation>
        <location evidence="1">Nucleus</location>
    </subcellularLocation>
</comment>
<keyword evidence="4" id="KW-0539">Nucleus</keyword>
<dbReference type="InterPro" id="IPR011598">
    <property type="entry name" value="bHLH_dom"/>
</dbReference>
<evidence type="ECO:0000259" key="6">
    <source>
        <dbReference type="PROSITE" id="PS50888"/>
    </source>
</evidence>
<keyword evidence="3" id="KW-0804">Transcription</keyword>
<dbReference type="EMBL" id="BPVZ01000256">
    <property type="protein sequence ID" value="GKV48440.1"/>
    <property type="molecule type" value="Genomic_DNA"/>
</dbReference>
<dbReference type="SUPFAM" id="SSF47459">
    <property type="entry name" value="HLH, helix-loop-helix DNA-binding domain"/>
    <property type="match status" value="1"/>
</dbReference>
<feature type="domain" description="BHLH" evidence="6">
    <location>
        <begin position="63"/>
        <end position="115"/>
    </location>
</feature>
<dbReference type="CDD" id="cd18914">
    <property type="entry name" value="bHLH_AtORG2_like"/>
    <property type="match status" value="1"/>
</dbReference>
<dbReference type="GO" id="GO:0000977">
    <property type="term" value="F:RNA polymerase II transcription regulatory region sequence-specific DNA binding"/>
    <property type="evidence" value="ECO:0007669"/>
    <property type="project" value="TreeGrafter"/>
</dbReference>
<evidence type="ECO:0000256" key="3">
    <source>
        <dbReference type="ARBA" id="ARBA00023163"/>
    </source>
</evidence>
<dbReference type="SMART" id="SM00353">
    <property type="entry name" value="HLH"/>
    <property type="match status" value="1"/>
</dbReference>
<dbReference type="PANTHER" id="PTHR13935">
    <property type="entry name" value="ACHAETE-SCUTE TRANSCRIPTION FACTOR-RELATED"/>
    <property type="match status" value="1"/>
</dbReference>